<protein>
    <submittedName>
        <fullName evidence="2">Uncharacterized protein</fullName>
    </submittedName>
</protein>
<feature type="signal peptide" evidence="1">
    <location>
        <begin position="1"/>
        <end position="22"/>
    </location>
</feature>
<organism evidence="2 3">
    <name type="scientific">Salinimicrobium oceani</name>
    <dbReference type="NCBI Taxonomy" id="2722702"/>
    <lineage>
        <taxon>Bacteria</taxon>
        <taxon>Pseudomonadati</taxon>
        <taxon>Bacteroidota</taxon>
        <taxon>Flavobacteriia</taxon>
        <taxon>Flavobacteriales</taxon>
        <taxon>Flavobacteriaceae</taxon>
        <taxon>Salinimicrobium</taxon>
    </lineage>
</organism>
<gene>
    <name evidence="2" type="ORF">HC175_03905</name>
</gene>
<evidence type="ECO:0000313" key="3">
    <source>
        <dbReference type="Proteomes" id="UP000703674"/>
    </source>
</evidence>
<accession>A0ABX1CWD0</accession>
<comment type="caution">
    <text evidence="2">The sequence shown here is derived from an EMBL/GenBank/DDBJ whole genome shotgun (WGS) entry which is preliminary data.</text>
</comment>
<dbReference type="Proteomes" id="UP000703674">
    <property type="component" value="Unassembled WGS sequence"/>
</dbReference>
<name>A0ABX1CWD0_9FLAO</name>
<sequence length="110" mass="12561">MKTFGKYLLLLFAFLNLSEATAFNFTADEVKEELPLSSESFKAVHSNLFASRENPFQEISDFSERAFSATSSVDLTGIRLDVHTLPAFAFLIRDLRKSIAQYLFPKHFFL</sequence>
<keyword evidence="1" id="KW-0732">Signal</keyword>
<proteinExistence type="predicted"/>
<feature type="chain" id="PRO_5046836060" evidence="1">
    <location>
        <begin position="23"/>
        <end position="110"/>
    </location>
</feature>
<evidence type="ECO:0000313" key="2">
    <source>
        <dbReference type="EMBL" id="NJW52057.1"/>
    </source>
</evidence>
<reference evidence="2 3" key="1">
    <citation type="submission" date="2020-03" db="EMBL/GenBank/DDBJ databases">
        <title>Salinimicrobium sp. nov, isolated from SCS.</title>
        <authorList>
            <person name="Cao W.R."/>
        </authorList>
    </citation>
    <scope>NUCLEOTIDE SEQUENCE [LARGE SCALE GENOMIC DNA]</scope>
    <source>
        <strain evidence="3">J15B91</strain>
    </source>
</reference>
<evidence type="ECO:0000256" key="1">
    <source>
        <dbReference type="SAM" id="SignalP"/>
    </source>
</evidence>
<keyword evidence="3" id="KW-1185">Reference proteome</keyword>
<dbReference type="RefSeq" id="WP_168137219.1">
    <property type="nucleotide sequence ID" value="NZ_JAAVJR010000002.1"/>
</dbReference>
<dbReference type="EMBL" id="JAAVJR010000002">
    <property type="protein sequence ID" value="NJW52057.1"/>
    <property type="molecule type" value="Genomic_DNA"/>
</dbReference>